<reference evidence="1" key="1">
    <citation type="journal article" date="2014" name="Front. Microbiol.">
        <title>High frequency of phylogenetically diverse reductive dehalogenase-homologous genes in deep subseafloor sedimentary metagenomes.</title>
        <authorList>
            <person name="Kawai M."/>
            <person name="Futagami T."/>
            <person name="Toyoda A."/>
            <person name="Takaki Y."/>
            <person name="Nishi S."/>
            <person name="Hori S."/>
            <person name="Arai W."/>
            <person name="Tsubouchi T."/>
            <person name="Morono Y."/>
            <person name="Uchiyama I."/>
            <person name="Ito T."/>
            <person name="Fujiyama A."/>
            <person name="Inagaki F."/>
            <person name="Takami H."/>
        </authorList>
    </citation>
    <scope>NUCLEOTIDE SEQUENCE</scope>
    <source>
        <strain evidence="1">Expedition CK06-06</strain>
    </source>
</reference>
<name>X1UQM1_9ZZZZ</name>
<evidence type="ECO:0000313" key="1">
    <source>
        <dbReference type="EMBL" id="GAI94644.1"/>
    </source>
</evidence>
<dbReference type="AlphaFoldDB" id="X1UQM1"/>
<gene>
    <name evidence="1" type="ORF">S12H4_34914</name>
</gene>
<feature type="non-terminal residue" evidence="1">
    <location>
        <position position="205"/>
    </location>
</feature>
<comment type="caution">
    <text evidence="1">The sequence shown here is derived from an EMBL/GenBank/DDBJ whole genome shotgun (WGS) entry which is preliminary data.</text>
</comment>
<dbReference type="EMBL" id="BARW01020696">
    <property type="protein sequence ID" value="GAI94644.1"/>
    <property type="molecule type" value="Genomic_DNA"/>
</dbReference>
<organism evidence="1">
    <name type="scientific">marine sediment metagenome</name>
    <dbReference type="NCBI Taxonomy" id="412755"/>
    <lineage>
        <taxon>unclassified sequences</taxon>
        <taxon>metagenomes</taxon>
        <taxon>ecological metagenomes</taxon>
    </lineage>
</organism>
<proteinExistence type="predicted"/>
<sequence length="205" mass="21443">MRVGRGKASLISDLTVDSDLDFLTTYQVKQLASPASGEALRKGSAEITDTEIAAGAAIVYSKLNLALGILNGDINASAAIVESKLSLDQGTQALFDKVATDIGTHKGDVDAHHAKTVIGDLSPIALANIVNTYLLPTIMTTRGDIVYRGATYPGRVPAGTEGYILTMGANDPGWVTPIPTVPRGIIASDTLQHSNDIQRTVVSVS</sequence>
<accession>X1UQM1</accession>
<protein>
    <submittedName>
        <fullName evidence="1">Uncharacterized protein</fullName>
    </submittedName>
</protein>